<reference evidence="1" key="1">
    <citation type="submission" date="2019-08" db="EMBL/GenBank/DDBJ databases">
        <title>The genome of the North American firefly Photinus pyralis.</title>
        <authorList>
            <consortium name="Photinus pyralis genome working group"/>
            <person name="Fallon T.R."/>
            <person name="Sander Lower S.E."/>
            <person name="Weng J.-K."/>
        </authorList>
    </citation>
    <scope>NUCLEOTIDE SEQUENCE</scope>
    <source>
        <strain evidence="1">TRF0915ILg1</strain>
        <tissue evidence="1">Whole body</tissue>
    </source>
</reference>
<accession>A0A8K0D0C9</accession>
<dbReference type="AlphaFoldDB" id="A0A8K0D0C9"/>
<gene>
    <name evidence="1" type="ORF">ILUMI_11385</name>
</gene>
<dbReference type="Proteomes" id="UP000801492">
    <property type="component" value="Unassembled WGS sequence"/>
</dbReference>
<name>A0A8K0D0C9_IGNLU</name>
<sequence length="128" mass="14216">MKFAVRSTTQITIFQIADKNCRYGFTVSPSPSLPVQNLPASSTPESNNPINVESKHQERYAAALNTSAAVTPMSTHPEIQTDNPVLLFQLLGNAAYIQAWIICYVNGTKEVLNDVFSKKCPYQLEHML</sequence>
<evidence type="ECO:0000313" key="1">
    <source>
        <dbReference type="EMBL" id="KAF2894791.1"/>
    </source>
</evidence>
<organism evidence="1 2">
    <name type="scientific">Ignelater luminosus</name>
    <name type="common">Cucubano</name>
    <name type="synonym">Pyrophorus luminosus</name>
    <dbReference type="NCBI Taxonomy" id="2038154"/>
    <lineage>
        <taxon>Eukaryota</taxon>
        <taxon>Metazoa</taxon>
        <taxon>Ecdysozoa</taxon>
        <taxon>Arthropoda</taxon>
        <taxon>Hexapoda</taxon>
        <taxon>Insecta</taxon>
        <taxon>Pterygota</taxon>
        <taxon>Neoptera</taxon>
        <taxon>Endopterygota</taxon>
        <taxon>Coleoptera</taxon>
        <taxon>Polyphaga</taxon>
        <taxon>Elateriformia</taxon>
        <taxon>Elateroidea</taxon>
        <taxon>Elateridae</taxon>
        <taxon>Agrypninae</taxon>
        <taxon>Pyrophorini</taxon>
        <taxon>Ignelater</taxon>
    </lineage>
</organism>
<proteinExistence type="predicted"/>
<evidence type="ECO:0000313" key="2">
    <source>
        <dbReference type="Proteomes" id="UP000801492"/>
    </source>
</evidence>
<dbReference type="EMBL" id="VTPC01006632">
    <property type="protein sequence ID" value="KAF2894791.1"/>
    <property type="molecule type" value="Genomic_DNA"/>
</dbReference>
<comment type="caution">
    <text evidence="1">The sequence shown here is derived from an EMBL/GenBank/DDBJ whole genome shotgun (WGS) entry which is preliminary data.</text>
</comment>
<keyword evidence="2" id="KW-1185">Reference proteome</keyword>
<protein>
    <submittedName>
        <fullName evidence="1">Uncharacterized protein</fullName>
    </submittedName>
</protein>